<evidence type="ECO:0000313" key="11">
    <source>
        <dbReference type="Proteomes" id="UP001272242"/>
    </source>
</evidence>
<proteinExistence type="predicted"/>
<keyword evidence="7" id="KW-0812">Transmembrane</keyword>
<feature type="transmembrane region" description="Helical" evidence="7">
    <location>
        <begin position="895"/>
        <end position="914"/>
    </location>
</feature>
<accession>A0ABU5EVZ5</accession>
<keyword evidence="11" id="KW-1185">Reference proteome</keyword>
<dbReference type="RefSeq" id="WP_320686229.1">
    <property type="nucleotide sequence ID" value="NZ_JAXBLV010000110.1"/>
</dbReference>
<dbReference type="Proteomes" id="UP001272242">
    <property type="component" value="Unassembled WGS sequence"/>
</dbReference>
<feature type="chain" id="PRO_5045844127" description="Cytochrome c domain-containing protein" evidence="8">
    <location>
        <begin position="23"/>
        <end position="1140"/>
    </location>
</feature>
<keyword evidence="7" id="KW-0472">Membrane</keyword>
<feature type="transmembrane region" description="Helical" evidence="7">
    <location>
        <begin position="1008"/>
        <end position="1032"/>
    </location>
</feature>
<keyword evidence="7" id="KW-1133">Transmembrane helix</keyword>
<keyword evidence="5" id="KW-0175">Coiled coil</keyword>
<dbReference type="EMBL" id="JAXBLV010000110">
    <property type="protein sequence ID" value="MDY3559476.1"/>
    <property type="molecule type" value="Genomic_DNA"/>
</dbReference>
<keyword evidence="3 4" id="KW-0408">Iron</keyword>
<dbReference type="InterPro" id="IPR036909">
    <property type="entry name" value="Cyt_c-like_dom_sf"/>
</dbReference>
<sequence length="1140" mass="126208">MRKNMFLGAALALLTALAVGCAGDVPPDEALARLRQGSGYYAPGAEKYRGLGPGADKGLWKQAAEEYYRPAQLDYFKDMDAVGSSGGEGAQPLALSAEAIKGRNAWAIWAAGNEAWWDWLARYGYGTIDLMWLLDPDRRDTRFARTGLVNEPGTRLPSDAETAQTYGVRFARPIRPDDGPCRVLPGDPLEKRPAHVEYRPAAPGEKWYPASSYDPGERKYPDEYPVYGYPTGVVGLRLFPNPDFFNSSSAQKRWEKNKGLYYDDGEKGTAYRADPDTVRPYRVGMSCGFCHIAPHPLNPPAHRERPEWANLSNNVGNQFIRIRGTFGNALRSNNYLYHVFDSQLPGAVDTSAYPSDNNNNPNTINSFYGLRGRVARSHHNPAEALSASSLGYIRRYEKADIANPQDVPRVLLDGSDSVGLDIALSRVYLNIGTHHQQWIRVQNPILGFRKQDPFKLNDIAGHSLYWHATLLRVQPMVEFFLASTDPQRLRNVVRPADAGARKKLEDTFQAHLRGTGLPWYTAPAKAEPPKAPDPKAPAPKAEPPKAPEPKQPALIGGAGDYAAGRAVFAKGCIACHSSVQPGDLPELEALVLDPALPGSVAYRDKMSKVPEADRGADEKDGRLAKLRAELAGARQALRLTADDRFQLTRGTGQLPPGYAAWARLAVEQKTFWEYEARDPDGKTPPVTVHNYLSIDERVPVTVTRTNSARAAATNARHEHVWEDFASQTYKELPGVGPIRYHDPFSRAEKTYSPRDGGPGYYRVPTLISIWATAPFLHNNALGTFNNGPEVDQRLASFDDSITRLLWPAARAVPSEQWYWDGEYKNQPGTRPDAWFPKPQDDQDRRTPKDRSAAQRAEDNGWIWRTTDDSWLTFAGGHVPRLVGGVLGLSDLQTDLLPWAPAGAFLVLGLLLLSSERLIRFRETYLMWLWWLLRPIWWALAVVGLVGVAGVIYLAARFWPLITLLDIGTLDSIWGFRVLAVALPAGFFGLVSVLFSLYRVEAVAFRRRLALRAGALALVLAVLAAVSVGPFLAGHGKGVRLGPIPEGTPINTLANIDPESSLPDKLGLLNALGAHFLKYKDVKPGEMTEARRAEFDLTVGPALIKVSKSPDYVTDRGHDYEFIRRLSDEEKRELIALLKTF</sequence>
<feature type="compositionally biased region" description="Basic and acidic residues" evidence="6">
    <location>
        <begin position="838"/>
        <end position="855"/>
    </location>
</feature>
<evidence type="ECO:0000256" key="8">
    <source>
        <dbReference type="SAM" id="SignalP"/>
    </source>
</evidence>
<evidence type="ECO:0000256" key="6">
    <source>
        <dbReference type="SAM" id="MobiDB-lite"/>
    </source>
</evidence>
<evidence type="ECO:0000256" key="1">
    <source>
        <dbReference type="ARBA" id="ARBA00022617"/>
    </source>
</evidence>
<evidence type="ECO:0000256" key="7">
    <source>
        <dbReference type="SAM" id="Phobius"/>
    </source>
</evidence>
<feature type="domain" description="Cytochrome c" evidence="9">
    <location>
        <begin position="559"/>
        <end position="655"/>
    </location>
</feature>
<evidence type="ECO:0000313" key="10">
    <source>
        <dbReference type="EMBL" id="MDY3559476.1"/>
    </source>
</evidence>
<feature type="region of interest" description="Disordered" evidence="6">
    <location>
        <begin position="519"/>
        <end position="551"/>
    </location>
</feature>
<evidence type="ECO:0000259" key="9">
    <source>
        <dbReference type="PROSITE" id="PS51007"/>
    </source>
</evidence>
<evidence type="ECO:0000256" key="4">
    <source>
        <dbReference type="PROSITE-ProRule" id="PRU00433"/>
    </source>
</evidence>
<gene>
    <name evidence="10" type="ORF">R5W23_000469</name>
</gene>
<keyword evidence="2 4" id="KW-0479">Metal-binding</keyword>
<dbReference type="SUPFAM" id="SSF46626">
    <property type="entry name" value="Cytochrome c"/>
    <property type="match status" value="2"/>
</dbReference>
<evidence type="ECO:0000256" key="5">
    <source>
        <dbReference type="SAM" id="Coils"/>
    </source>
</evidence>
<name>A0ABU5EVZ5_9BACT</name>
<keyword evidence="8" id="KW-0732">Signal</keyword>
<dbReference type="PROSITE" id="PS51257">
    <property type="entry name" value="PROKAR_LIPOPROTEIN"/>
    <property type="match status" value="1"/>
</dbReference>
<reference evidence="11" key="1">
    <citation type="journal article" date="2023" name="Mar. Drugs">
        <title>Gemmata algarum, a Novel Planctomycete Isolated from an Algal Mat, Displays Antimicrobial Activity.</title>
        <authorList>
            <person name="Kumar G."/>
            <person name="Kallscheuer N."/>
            <person name="Kashif M."/>
            <person name="Ahamad S."/>
            <person name="Jagadeeshwari U."/>
            <person name="Pannikurungottu S."/>
            <person name="Haufschild T."/>
            <person name="Kabuu M."/>
            <person name="Sasikala C."/>
            <person name="Jogler C."/>
            <person name="Ramana C."/>
        </authorList>
    </citation>
    <scope>NUCLEOTIDE SEQUENCE [LARGE SCALE GENOMIC DNA]</scope>
    <source>
        <strain evidence="11">JC673</strain>
    </source>
</reference>
<keyword evidence="1 4" id="KW-0349">Heme</keyword>
<feature type="coiled-coil region" evidence="5">
    <location>
        <begin position="616"/>
        <end position="643"/>
    </location>
</feature>
<protein>
    <recommendedName>
        <fullName evidence="9">Cytochrome c domain-containing protein</fullName>
    </recommendedName>
</protein>
<feature type="region of interest" description="Disordered" evidence="6">
    <location>
        <begin position="822"/>
        <end position="855"/>
    </location>
</feature>
<feature type="signal peptide" evidence="8">
    <location>
        <begin position="1"/>
        <end position="22"/>
    </location>
</feature>
<comment type="caution">
    <text evidence="10">The sequence shown here is derived from an EMBL/GenBank/DDBJ whole genome shotgun (WGS) entry which is preliminary data.</text>
</comment>
<dbReference type="InterPro" id="IPR009056">
    <property type="entry name" value="Cyt_c-like_dom"/>
</dbReference>
<dbReference type="PROSITE" id="PS51007">
    <property type="entry name" value="CYTC"/>
    <property type="match status" value="1"/>
</dbReference>
<feature type="transmembrane region" description="Helical" evidence="7">
    <location>
        <begin position="975"/>
        <end position="996"/>
    </location>
</feature>
<evidence type="ECO:0000256" key="2">
    <source>
        <dbReference type="ARBA" id="ARBA00022723"/>
    </source>
</evidence>
<feature type="transmembrane region" description="Helical" evidence="7">
    <location>
        <begin position="935"/>
        <end position="955"/>
    </location>
</feature>
<evidence type="ECO:0000256" key="3">
    <source>
        <dbReference type="ARBA" id="ARBA00023004"/>
    </source>
</evidence>
<organism evidence="10 11">
    <name type="scientific">Gemmata algarum</name>
    <dbReference type="NCBI Taxonomy" id="2975278"/>
    <lineage>
        <taxon>Bacteria</taxon>
        <taxon>Pseudomonadati</taxon>
        <taxon>Planctomycetota</taxon>
        <taxon>Planctomycetia</taxon>
        <taxon>Gemmatales</taxon>
        <taxon>Gemmataceae</taxon>
        <taxon>Gemmata</taxon>
    </lineage>
</organism>